<gene>
    <name evidence="1" type="ORF">BS101_00200</name>
</gene>
<sequence>MNINDLDKALRKSLGDFSYEMEVNANNTDGSLNKSHMEEISKQVFYTMNDFRKGIIEYLKQH</sequence>
<dbReference type="RefSeq" id="WP_073537013.1">
    <property type="nucleotide sequence ID" value="NZ_CP018335.1"/>
</dbReference>
<evidence type="ECO:0000313" key="1">
    <source>
        <dbReference type="EMBL" id="APM37293.1"/>
    </source>
</evidence>
<dbReference type="Proteomes" id="UP000184604">
    <property type="component" value="Chromosome"/>
</dbReference>
<organism evidence="1 2">
    <name type="scientific">Clostridium kluyveri</name>
    <dbReference type="NCBI Taxonomy" id="1534"/>
    <lineage>
        <taxon>Bacteria</taxon>
        <taxon>Bacillati</taxon>
        <taxon>Bacillota</taxon>
        <taxon>Clostridia</taxon>
        <taxon>Eubacteriales</taxon>
        <taxon>Clostridiaceae</taxon>
        <taxon>Clostridium</taxon>
    </lineage>
</organism>
<reference evidence="1 2" key="1">
    <citation type="submission" date="2016-12" db="EMBL/GenBank/DDBJ databases">
        <title>Complete genome sequence of Clostridium kluyveri JZZ isolated from the pit mud of a Chinese flavor liquor-making factory.</title>
        <authorList>
            <person name="Wang Y."/>
        </authorList>
    </citation>
    <scope>NUCLEOTIDE SEQUENCE [LARGE SCALE GENOMIC DNA]</scope>
    <source>
        <strain evidence="1 2">JZZ</strain>
    </source>
</reference>
<proteinExistence type="predicted"/>
<protein>
    <submittedName>
        <fullName evidence="1">Uncharacterized protein</fullName>
    </submittedName>
</protein>
<dbReference type="AlphaFoldDB" id="A0A1L5F2R6"/>
<accession>A0A1L5F2R6</accession>
<evidence type="ECO:0000313" key="2">
    <source>
        <dbReference type="Proteomes" id="UP000184604"/>
    </source>
</evidence>
<name>A0A1L5F2R6_CLOKL</name>
<dbReference type="EMBL" id="CP018335">
    <property type="protein sequence ID" value="APM37293.1"/>
    <property type="molecule type" value="Genomic_DNA"/>
</dbReference>